<accession>A0A5K0ZBX4</accession>
<proteinExistence type="predicted"/>
<protein>
    <submittedName>
        <fullName evidence="1">Uncharacterized protein</fullName>
    </submittedName>
</protein>
<dbReference type="AlphaFoldDB" id="A0A5K0ZBX4"/>
<evidence type="ECO:0000313" key="1">
    <source>
        <dbReference type="EMBL" id="VVV88083.1"/>
    </source>
</evidence>
<dbReference type="EMBL" id="LR721778">
    <property type="protein sequence ID" value="VVV88083.1"/>
    <property type="molecule type" value="Genomic_DNA"/>
</dbReference>
<sequence>MVYGCCRPRSAKRDSKVMEERLDGGRGSAHLAEVTLAPRKMFGRWLQRGRLQDDLLVVVEMLI</sequence>
<gene>
    <name evidence="1" type="ORF">NYM_LOCUS10155</name>
</gene>
<reference evidence="1" key="1">
    <citation type="submission" date="2019-09" db="EMBL/GenBank/DDBJ databases">
        <authorList>
            <person name="Zhang L."/>
        </authorList>
    </citation>
    <scope>NUCLEOTIDE SEQUENCE</scope>
</reference>
<organism evidence="1">
    <name type="scientific">Nymphaea colorata</name>
    <name type="common">pocket water lily</name>
    <dbReference type="NCBI Taxonomy" id="210225"/>
    <lineage>
        <taxon>Eukaryota</taxon>
        <taxon>Viridiplantae</taxon>
        <taxon>Streptophyta</taxon>
        <taxon>Embryophyta</taxon>
        <taxon>Tracheophyta</taxon>
        <taxon>Spermatophyta</taxon>
        <taxon>Magnoliopsida</taxon>
        <taxon>Nymphaeales</taxon>
        <taxon>Nymphaeaceae</taxon>
        <taxon>Nymphaea</taxon>
    </lineage>
</organism>
<dbReference type="Gramene" id="NC13G0242550.1">
    <property type="protein sequence ID" value="NC13G0242550.1:cds"/>
    <property type="gene ID" value="NC13G0242550"/>
</dbReference>
<name>A0A5K0ZBX4_9MAGN</name>